<reference evidence="1" key="1">
    <citation type="submission" date="2020-05" db="EMBL/GenBank/DDBJ databases">
        <authorList>
            <person name="Chiriac C."/>
            <person name="Salcher M."/>
            <person name="Ghai R."/>
            <person name="Kavagutti S V."/>
        </authorList>
    </citation>
    <scope>NUCLEOTIDE SEQUENCE</scope>
</reference>
<dbReference type="AlphaFoldDB" id="A0A6J7QLZ4"/>
<sequence length="46" mass="4875">MDVLVRVEVIHLEALGGDRVELCGPLALDVGQVDTTCGDARQELAP</sequence>
<accession>A0A6J7QLZ4</accession>
<name>A0A6J7QLZ4_9ZZZZ</name>
<gene>
    <name evidence="1" type="ORF">UFOPK3967_02594</name>
</gene>
<proteinExistence type="predicted"/>
<evidence type="ECO:0000313" key="1">
    <source>
        <dbReference type="EMBL" id="CAB5018006.1"/>
    </source>
</evidence>
<protein>
    <submittedName>
        <fullName evidence="1">Unannotated protein</fullName>
    </submittedName>
</protein>
<dbReference type="EMBL" id="CAFBOS010000209">
    <property type="protein sequence ID" value="CAB5018006.1"/>
    <property type="molecule type" value="Genomic_DNA"/>
</dbReference>
<organism evidence="1">
    <name type="scientific">freshwater metagenome</name>
    <dbReference type="NCBI Taxonomy" id="449393"/>
    <lineage>
        <taxon>unclassified sequences</taxon>
        <taxon>metagenomes</taxon>
        <taxon>ecological metagenomes</taxon>
    </lineage>
</organism>